<evidence type="ECO:0000313" key="13">
    <source>
        <dbReference type="Proteomes" id="UP000825729"/>
    </source>
</evidence>
<evidence type="ECO:0000256" key="7">
    <source>
        <dbReference type="ARBA" id="ARBA00023065"/>
    </source>
</evidence>
<dbReference type="GO" id="GO:0015297">
    <property type="term" value="F:antiporter activity"/>
    <property type="evidence" value="ECO:0007669"/>
    <property type="project" value="InterPro"/>
</dbReference>
<dbReference type="PANTHER" id="PTHR32468:SF81">
    <property type="entry name" value="CATION_H(+) ANTIPORTER 19"/>
    <property type="match status" value="1"/>
</dbReference>
<comment type="subcellular location">
    <subcellularLocation>
        <location evidence="1">Membrane</location>
        <topology evidence="1">Multi-pass membrane protein</topology>
    </subcellularLocation>
</comment>
<evidence type="ECO:0000256" key="5">
    <source>
        <dbReference type="ARBA" id="ARBA00022958"/>
    </source>
</evidence>
<dbReference type="Proteomes" id="UP000825729">
    <property type="component" value="Unassembled WGS sequence"/>
</dbReference>
<dbReference type="AlphaFoldDB" id="A0AAV7F1C5"/>
<comment type="similarity">
    <text evidence="9">Belongs to the monovalent cation:proton antiporter 2 (CPA2) transporter (TC 2.A.37) family. CHX (TC 2.A.37.4) subfamily.</text>
</comment>
<evidence type="ECO:0000259" key="11">
    <source>
        <dbReference type="Pfam" id="PF00999"/>
    </source>
</evidence>
<keyword evidence="6 10" id="KW-1133">Transmembrane helix</keyword>
<dbReference type="GO" id="GO:1902600">
    <property type="term" value="P:proton transmembrane transport"/>
    <property type="evidence" value="ECO:0007669"/>
    <property type="project" value="InterPro"/>
</dbReference>
<comment type="caution">
    <text evidence="12">The sequence shown here is derived from an EMBL/GenBank/DDBJ whole genome shotgun (WGS) entry which is preliminary data.</text>
</comment>
<keyword evidence="4 10" id="KW-0812">Transmembrane</keyword>
<protein>
    <recommendedName>
        <fullName evidence="11">Cation/H+ exchanger transmembrane domain-containing protein</fullName>
    </recommendedName>
</protein>
<evidence type="ECO:0000313" key="12">
    <source>
        <dbReference type="EMBL" id="KAG9454813.1"/>
    </source>
</evidence>
<organism evidence="12 13">
    <name type="scientific">Aristolochia fimbriata</name>
    <name type="common">White veined hardy Dutchman's pipe vine</name>
    <dbReference type="NCBI Taxonomy" id="158543"/>
    <lineage>
        <taxon>Eukaryota</taxon>
        <taxon>Viridiplantae</taxon>
        <taxon>Streptophyta</taxon>
        <taxon>Embryophyta</taxon>
        <taxon>Tracheophyta</taxon>
        <taxon>Spermatophyta</taxon>
        <taxon>Magnoliopsida</taxon>
        <taxon>Magnoliidae</taxon>
        <taxon>Piperales</taxon>
        <taxon>Aristolochiaceae</taxon>
        <taxon>Aristolochia</taxon>
    </lineage>
</organism>
<keyword evidence="2" id="KW-0813">Transport</keyword>
<feature type="domain" description="Cation/H+ exchanger transmembrane" evidence="11">
    <location>
        <begin position="5"/>
        <end position="89"/>
    </location>
</feature>
<feature type="transmembrane region" description="Helical" evidence="10">
    <location>
        <begin position="136"/>
        <end position="158"/>
    </location>
</feature>
<keyword evidence="8 10" id="KW-0472">Membrane</keyword>
<keyword evidence="3" id="KW-0633">Potassium transport</keyword>
<evidence type="ECO:0000256" key="3">
    <source>
        <dbReference type="ARBA" id="ARBA00022538"/>
    </source>
</evidence>
<gene>
    <name evidence="12" type="ORF">H6P81_007717</name>
</gene>
<dbReference type="Pfam" id="PF00999">
    <property type="entry name" value="Na_H_Exchanger"/>
    <property type="match status" value="1"/>
</dbReference>
<reference evidence="12 13" key="1">
    <citation type="submission" date="2021-07" db="EMBL/GenBank/DDBJ databases">
        <title>The Aristolochia fimbriata genome: insights into angiosperm evolution, floral development and chemical biosynthesis.</title>
        <authorList>
            <person name="Jiao Y."/>
        </authorList>
    </citation>
    <scope>NUCLEOTIDE SEQUENCE [LARGE SCALE GENOMIC DNA]</scope>
    <source>
        <strain evidence="12">IBCAS-2021</strain>
        <tissue evidence="12">Leaf</tissue>
    </source>
</reference>
<feature type="transmembrane region" description="Helical" evidence="10">
    <location>
        <begin position="12"/>
        <end position="30"/>
    </location>
</feature>
<evidence type="ECO:0000256" key="9">
    <source>
        <dbReference type="ARBA" id="ARBA00038341"/>
    </source>
</evidence>
<evidence type="ECO:0000256" key="1">
    <source>
        <dbReference type="ARBA" id="ARBA00004141"/>
    </source>
</evidence>
<evidence type="ECO:0000256" key="4">
    <source>
        <dbReference type="ARBA" id="ARBA00022692"/>
    </source>
</evidence>
<evidence type="ECO:0000256" key="2">
    <source>
        <dbReference type="ARBA" id="ARBA00022448"/>
    </source>
</evidence>
<keyword evidence="5" id="KW-0630">Potassium</keyword>
<dbReference type="InterPro" id="IPR038770">
    <property type="entry name" value="Na+/solute_symporter_sf"/>
</dbReference>
<feature type="transmembrane region" description="Helical" evidence="10">
    <location>
        <begin position="50"/>
        <end position="71"/>
    </location>
</feature>
<dbReference type="GO" id="GO:0006885">
    <property type="term" value="P:regulation of pH"/>
    <property type="evidence" value="ECO:0007669"/>
    <property type="project" value="TreeGrafter"/>
</dbReference>
<dbReference type="InterPro" id="IPR006153">
    <property type="entry name" value="Cation/H_exchanger_TM"/>
</dbReference>
<dbReference type="InterPro" id="IPR050794">
    <property type="entry name" value="CPA2_transporter"/>
</dbReference>
<evidence type="ECO:0000256" key="6">
    <source>
        <dbReference type="ARBA" id="ARBA00022989"/>
    </source>
</evidence>
<dbReference type="GO" id="GO:0016020">
    <property type="term" value="C:membrane"/>
    <property type="evidence" value="ECO:0007669"/>
    <property type="project" value="UniProtKB-SubCell"/>
</dbReference>
<name>A0AAV7F1C5_ARIFI</name>
<dbReference type="EMBL" id="JAINDJ010000003">
    <property type="protein sequence ID" value="KAG9454813.1"/>
    <property type="molecule type" value="Genomic_DNA"/>
</dbReference>
<evidence type="ECO:0000256" key="10">
    <source>
        <dbReference type="SAM" id="Phobius"/>
    </source>
</evidence>
<dbReference type="GO" id="GO:0006813">
    <property type="term" value="P:potassium ion transport"/>
    <property type="evidence" value="ECO:0007669"/>
    <property type="project" value="UniProtKB-KW"/>
</dbReference>
<keyword evidence="7" id="KW-0406">Ion transport</keyword>
<sequence length="284" mass="31338">MSLPVLETLANLGLLFFLFLMGVELDLHSLRRTGMKALAIVAAGVDDPSFLVFMGVALSITAFPILARILTELKLLTTDVGRMALSATACKILGIVGVSSACKSVTIGFVMNTKGLMELIVLNIGKDRNVLNDQTFAIMVLMALFTTFITTPIIMAIYKPARRNSGIYQHRTILRKDKSSEVRLLACFNNTGNIPTIINLIEASRGGMSLHFETSGGGQLDDELLVEFRKKSSKDDMVNFEERVVRCKYELVNVIQSFRMCSLFLVARIPKGMGATVLTEMWME</sequence>
<dbReference type="GO" id="GO:0012505">
    <property type="term" value="C:endomembrane system"/>
    <property type="evidence" value="ECO:0007669"/>
    <property type="project" value="TreeGrafter"/>
</dbReference>
<proteinExistence type="inferred from homology"/>
<accession>A0AAV7F1C5</accession>
<evidence type="ECO:0000256" key="8">
    <source>
        <dbReference type="ARBA" id="ARBA00023136"/>
    </source>
</evidence>
<dbReference type="PANTHER" id="PTHR32468">
    <property type="entry name" value="CATION/H + ANTIPORTER"/>
    <property type="match status" value="1"/>
</dbReference>
<dbReference type="Gene3D" id="1.20.1530.20">
    <property type="match status" value="1"/>
</dbReference>
<keyword evidence="13" id="KW-1185">Reference proteome</keyword>